<organism evidence="7 8">
    <name type="scientific">Chrysochromulina tobinii</name>
    <dbReference type="NCBI Taxonomy" id="1460289"/>
    <lineage>
        <taxon>Eukaryota</taxon>
        <taxon>Haptista</taxon>
        <taxon>Haptophyta</taxon>
        <taxon>Prymnesiophyceae</taxon>
        <taxon>Prymnesiales</taxon>
        <taxon>Chrysochromulinaceae</taxon>
        <taxon>Chrysochromulina</taxon>
    </lineage>
</organism>
<name>A0A0M0K3P8_9EUKA</name>
<evidence type="ECO:0000313" key="8">
    <source>
        <dbReference type="Proteomes" id="UP000037460"/>
    </source>
</evidence>
<keyword evidence="8" id="KW-1185">Reference proteome</keyword>
<gene>
    <name evidence="7" type="ORF">Ctob_016332</name>
</gene>
<keyword evidence="1" id="KW-0479">Metal-binding</keyword>
<feature type="region of interest" description="Disordered" evidence="5">
    <location>
        <begin position="1"/>
        <end position="22"/>
    </location>
</feature>
<dbReference type="InterPro" id="IPR001876">
    <property type="entry name" value="Znf_RanBP2"/>
</dbReference>
<feature type="domain" description="RanBP2-type" evidence="6">
    <location>
        <begin position="170"/>
        <end position="199"/>
    </location>
</feature>
<feature type="compositionally biased region" description="Low complexity" evidence="5">
    <location>
        <begin position="8"/>
        <end position="22"/>
    </location>
</feature>
<dbReference type="AlphaFoldDB" id="A0A0M0K3P8"/>
<dbReference type="EMBL" id="JWZX01001511">
    <property type="protein sequence ID" value="KOO33476.1"/>
    <property type="molecule type" value="Genomic_DNA"/>
</dbReference>
<evidence type="ECO:0000256" key="5">
    <source>
        <dbReference type="SAM" id="MobiDB-lite"/>
    </source>
</evidence>
<dbReference type="PROSITE" id="PS50199">
    <property type="entry name" value="ZF_RANBP2_2"/>
    <property type="match status" value="1"/>
</dbReference>
<reference evidence="8" key="1">
    <citation type="journal article" date="2015" name="PLoS Genet.">
        <title>Genome Sequence and Transcriptome Analyses of Chrysochromulina tobin: Metabolic Tools for Enhanced Algal Fitness in the Prominent Order Prymnesiales (Haptophyceae).</title>
        <authorList>
            <person name="Hovde B.T."/>
            <person name="Deodato C.R."/>
            <person name="Hunsperger H.M."/>
            <person name="Ryken S.A."/>
            <person name="Yost W."/>
            <person name="Jha R.K."/>
            <person name="Patterson J."/>
            <person name="Monnat R.J. Jr."/>
            <person name="Barlow S.B."/>
            <person name="Starkenburg S.R."/>
            <person name="Cattolico R.A."/>
        </authorList>
    </citation>
    <scope>NUCLEOTIDE SEQUENCE</scope>
    <source>
        <strain evidence="8">CCMP291</strain>
    </source>
</reference>
<dbReference type="GO" id="GO:0008270">
    <property type="term" value="F:zinc ion binding"/>
    <property type="evidence" value="ECO:0007669"/>
    <property type="project" value="UniProtKB-KW"/>
</dbReference>
<proteinExistence type="predicted"/>
<evidence type="ECO:0000313" key="7">
    <source>
        <dbReference type="EMBL" id="KOO33476.1"/>
    </source>
</evidence>
<evidence type="ECO:0000256" key="1">
    <source>
        <dbReference type="ARBA" id="ARBA00022723"/>
    </source>
</evidence>
<dbReference type="PROSITE" id="PS01358">
    <property type="entry name" value="ZF_RANBP2_1"/>
    <property type="match status" value="1"/>
</dbReference>
<feature type="non-terminal residue" evidence="7">
    <location>
        <position position="1203"/>
    </location>
</feature>
<accession>A0A0M0K3P8</accession>
<protein>
    <recommendedName>
        <fullName evidence="6">RanBP2-type domain-containing protein</fullName>
    </recommendedName>
</protein>
<evidence type="ECO:0000256" key="3">
    <source>
        <dbReference type="ARBA" id="ARBA00022833"/>
    </source>
</evidence>
<keyword evidence="2 4" id="KW-0863">Zinc-finger</keyword>
<comment type="caution">
    <text evidence="7">The sequence shown here is derived from an EMBL/GenBank/DDBJ whole genome shotgun (WGS) entry which is preliminary data.</text>
</comment>
<evidence type="ECO:0000256" key="2">
    <source>
        <dbReference type="ARBA" id="ARBA00022771"/>
    </source>
</evidence>
<keyword evidence="3" id="KW-0862">Zinc</keyword>
<dbReference type="Proteomes" id="UP000037460">
    <property type="component" value="Unassembled WGS sequence"/>
</dbReference>
<evidence type="ECO:0000256" key="4">
    <source>
        <dbReference type="PROSITE-ProRule" id="PRU00322"/>
    </source>
</evidence>
<evidence type="ECO:0000259" key="6">
    <source>
        <dbReference type="PROSITE" id="PS50199"/>
    </source>
</evidence>
<sequence>MMSNHFTTPPASRRFASRSTSTYSPEASQEVFELTVSAHDVAVRDLRALWCGQSSRSEAEPEIQPSPHFLDRSLEALRQQKAKGAQQLAVAVQPRAADVVPVAVPGAPRTALAVAQATTTAVQLLTDPEMTTEELRARAGALLVEGALRGTGHRPERPSVPDFFSLPAVRHGHWHCHRCAVINRRDEPRCFSCGDTYESIVGVVPEAELQALRRVTQATAYGRSLHSLAGREQDVRAGAPVEIGAAGYEAALREHLRSFQHQANAQRVEPAVKGAIMSVDGWLALTSSGMYRLFAADDVRKFMGSGDFEVVMAEFVETWGRRVHVPHLGVVQVMPKGGWWWNSLRRITEHDMHLVRAIIGMYLEAPMHSGDALRLYDLINTCPVDDSMYRQLSAVVASMFARMAVRERSATGRARREGSEGQVPVDLLAFVRNGLVPPRILVATLVRTACSRHTGARLVTIERARAQQSARIAHVLARGRAQGAEGGEQHVLVRFDAMGLCWLPEERLRSFPSGARCIEQYDTLQLDGFGRAPLEHLLVVQALDPTLLCANCEYWRSDQAFPWRSEEASRAKGPPSLCHFCHDAGEKVQKVARGHSNASNAPPALPHATQLAVEQSFSAAQEDAEVEAVLLEVLVARRTVGRQGGGASSDRDLMRRALLLCRGDREAALGADEAGGKRKKGDSARAIAKRAAHVCSLLVHEPDLVDACCSLVRERDERVAAGAPLAIARAAAYWRAAAARAVAAALADLAAAAEAAPMQLPMQLPMLAPAQLLAQGPVAGLNDGMPVALATPYVGLPDGTPVAEATPLVASVPVLPILRQAVPMPPSASCLLPAYDGSGDQAFAAAAAEGLELVLSSRSGTGFKFVERHRDKYLATIQKDGKQCKLSFATPEEAALCVARFLGAQGAAEQAAVARATAARPPPMTRSEALAAAAAEGLTLLTSSSGTRFKGVTKAGKKYKASFSVPRTRNLKHLGTFECAEAAALCYARYLGRERVAAQVEDATRQELTVEEVFALAAREGLCLVRSTNETGFKGVKKNRKTKYQAHFGDEYLGSFPTVEEAALVSAKKRKRPTLLEKALDARLKLAYSERSAYAADGEGRERAFKKKSLKVALQYVHDHVARHMGAGFDLRKLDFVRVAREGVSKVLEADNTYRAVAIHDDRMSEAVLCFDLNYAADLTLFAMAAFGELTGPRASDFHIALR</sequence>